<evidence type="ECO:0000313" key="2">
    <source>
        <dbReference type="Proteomes" id="UP001153636"/>
    </source>
</evidence>
<dbReference type="InterPro" id="IPR036397">
    <property type="entry name" value="RNaseH_sf"/>
</dbReference>
<organism evidence="1 2">
    <name type="scientific">Psylliodes chrysocephalus</name>
    <dbReference type="NCBI Taxonomy" id="3402493"/>
    <lineage>
        <taxon>Eukaryota</taxon>
        <taxon>Metazoa</taxon>
        <taxon>Ecdysozoa</taxon>
        <taxon>Arthropoda</taxon>
        <taxon>Hexapoda</taxon>
        <taxon>Insecta</taxon>
        <taxon>Pterygota</taxon>
        <taxon>Neoptera</taxon>
        <taxon>Endopterygota</taxon>
        <taxon>Coleoptera</taxon>
        <taxon>Polyphaga</taxon>
        <taxon>Cucujiformia</taxon>
        <taxon>Chrysomeloidea</taxon>
        <taxon>Chrysomelidae</taxon>
        <taxon>Galerucinae</taxon>
        <taxon>Alticini</taxon>
        <taxon>Psylliodes</taxon>
    </lineage>
</organism>
<keyword evidence="2" id="KW-1185">Reference proteome</keyword>
<accession>A0A9P0CSU6</accession>
<dbReference type="AlphaFoldDB" id="A0A9P0CSU6"/>
<name>A0A9P0CSU6_9CUCU</name>
<gene>
    <name evidence="1" type="ORF">PSYICH_LOCUS5571</name>
</gene>
<evidence type="ECO:0000313" key="1">
    <source>
        <dbReference type="EMBL" id="CAH1104439.1"/>
    </source>
</evidence>
<protein>
    <submittedName>
        <fullName evidence="1">Uncharacterized protein</fullName>
    </submittedName>
</protein>
<dbReference type="Proteomes" id="UP001153636">
    <property type="component" value="Chromosome 17"/>
</dbReference>
<dbReference type="Gene3D" id="3.30.420.10">
    <property type="entry name" value="Ribonuclease H-like superfamily/Ribonuclease H"/>
    <property type="match status" value="1"/>
</dbReference>
<sequence>MFWLDLASCHYARQTKDWLVANNIPFVPKEDNPPNIPQARSIEEFCTLLSKKVYDNGWEAENEEQLRRKIYQKIQEINVATIQSLDTKKRRIEDQIMIFVNCLHSLSKVENLNK</sequence>
<proteinExistence type="predicted"/>
<dbReference type="OrthoDB" id="10025891at2759"/>
<dbReference type="GO" id="GO:0003676">
    <property type="term" value="F:nucleic acid binding"/>
    <property type="evidence" value="ECO:0007669"/>
    <property type="project" value="InterPro"/>
</dbReference>
<reference evidence="1" key="1">
    <citation type="submission" date="2022-01" db="EMBL/GenBank/DDBJ databases">
        <authorList>
            <person name="King R."/>
        </authorList>
    </citation>
    <scope>NUCLEOTIDE SEQUENCE</scope>
</reference>
<dbReference type="EMBL" id="OV651829">
    <property type="protein sequence ID" value="CAH1104439.1"/>
    <property type="molecule type" value="Genomic_DNA"/>
</dbReference>